<feature type="region of interest" description="Disordered" evidence="1">
    <location>
        <begin position="23"/>
        <end position="129"/>
    </location>
</feature>
<accession>A0A5A7Q5P1</accession>
<feature type="compositionally biased region" description="Basic and acidic residues" evidence="1">
    <location>
        <begin position="119"/>
        <end position="129"/>
    </location>
</feature>
<feature type="compositionally biased region" description="Polar residues" evidence="1">
    <location>
        <begin position="100"/>
        <end position="115"/>
    </location>
</feature>
<evidence type="ECO:0000313" key="2">
    <source>
        <dbReference type="EMBL" id="GER40565.1"/>
    </source>
</evidence>
<feature type="compositionally biased region" description="Polar residues" evidence="1">
    <location>
        <begin position="45"/>
        <end position="59"/>
    </location>
</feature>
<evidence type="ECO:0000256" key="1">
    <source>
        <dbReference type="SAM" id="MobiDB-lite"/>
    </source>
</evidence>
<dbReference type="EMBL" id="BKCP01005927">
    <property type="protein sequence ID" value="GER40565.1"/>
    <property type="molecule type" value="Genomic_DNA"/>
</dbReference>
<gene>
    <name evidence="2" type="ORF">STAS_17247</name>
</gene>
<comment type="caution">
    <text evidence="2">The sequence shown here is derived from an EMBL/GenBank/DDBJ whole genome shotgun (WGS) entry which is preliminary data.</text>
</comment>
<reference evidence="3" key="1">
    <citation type="journal article" date="2019" name="Curr. Biol.">
        <title>Genome Sequence of Striga asiatica Provides Insight into the Evolution of Plant Parasitism.</title>
        <authorList>
            <person name="Yoshida S."/>
            <person name="Kim S."/>
            <person name="Wafula E.K."/>
            <person name="Tanskanen J."/>
            <person name="Kim Y.M."/>
            <person name="Honaas L."/>
            <person name="Yang Z."/>
            <person name="Spallek T."/>
            <person name="Conn C.E."/>
            <person name="Ichihashi Y."/>
            <person name="Cheong K."/>
            <person name="Cui S."/>
            <person name="Der J.P."/>
            <person name="Gundlach H."/>
            <person name="Jiao Y."/>
            <person name="Hori C."/>
            <person name="Ishida J.K."/>
            <person name="Kasahara H."/>
            <person name="Kiba T."/>
            <person name="Kim M.S."/>
            <person name="Koo N."/>
            <person name="Laohavisit A."/>
            <person name="Lee Y.H."/>
            <person name="Lumba S."/>
            <person name="McCourt P."/>
            <person name="Mortimer J.C."/>
            <person name="Mutuku J.M."/>
            <person name="Nomura T."/>
            <person name="Sasaki-Sekimoto Y."/>
            <person name="Seto Y."/>
            <person name="Wang Y."/>
            <person name="Wakatake T."/>
            <person name="Sakakibara H."/>
            <person name="Demura T."/>
            <person name="Yamaguchi S."/>
            <person name="Yoneyama K."/>
            <person name="Manabe R.I."/>
            <person name="Nelson D.C."/>
            <person name="Schulman A.H."/>
            <person name="Timko M.P."/>
            <person name="dePamphilis C.W."/>
            <person name="Choi D."/>
            <person name="Shirasu K."/>
        </authorList>
    </citation>
    <scope>NUCLEOTIDE SEQUENCE [LARGE SCALE GENOMIC DNA]</scope>
    <source>
        <strain evidence="3">cv. UVA1</strain>
    </source>
</reference>
<feature type="compositionally biased region" description="Basic and acidic residues" evidence="1">
    <location>
        <begin position="60"/>
        <end position="95"/>
    </location>
</feature>
<sequence>MSRDYDYDREIEEYSTAVAAAAYAETSKQSSQDHDKKKMDVKKTSPYTDESSIKSSMNSEFEKLGRPQTSVDEHLNTNDGEKIPETPLSKTERTPIFETSARQSKTRQLGPNESMANAWEKEEMASIKE</sequence>
<organism evidence="2 3">
    <name type="scientific">Striga asiatica</name>
    <name type="common">Asiatic witchweed</name>
    <name type="synonym">Buchnera asiatica</name>
    <dbReference type="NCBI Taxonomy" id="4170"/>
    <lineage>
        <taxon>Eukaryota</taxon>
        <taxon>Viridiplantae</taxon>
        <taxon>Streptophyta</taxon>
        <taxon>Embryophyta</taxon>
        <taxon>Tracheophyta</taxon>
        <taxon>Spermatophyta</taxon>
        <taxon>Magnoliopsida</taxon>
        <taxon>eudicotyledons</taxon>
        <taxon>Gunneridae</taxon>
        <taxon>Pentapetalae</taxon>
        <taxon>asterids</taxon>
        <taxon>lamiids</taxon>
        <taxon>Lamiales</taxon>
        <taxon>Orobanchaceae</taxon>
        <taxon>Buchnereae</taxon>
        <taxon>Striga</taxon>
    </lineage>
</organism>
<proteinExistence type="predicted"/>
<name>A0A5A7Q5P1_STRAF</name>
<dbReference type="OrthoDB" id="1879425at2759"/>
<keyword evidence="2" id="KW-0418">Kinase</keyword>
<dbReference type="Proteomes" id="UP000325081">
    <property type="component" value="Unassembled WGS sequence"/>
</dbReference>
<evidence type="ECO:0000313" key="3">
    <source>
        <dbReference type="Proteomes" id="UP000325081"/>
    </source>
</evidence>
<dbReference type="AlphaFoldDB" id="A0A5A7Q5P1"/>
<keyword evidence="2" id="KW-0808">Transferase</keyword>
<protein>
    <submittedName>
        <fullName evidence="2">NIMA-related kinase 7</fullName>
    </submittedName>
</protein>
<dbReference type="GO" id="GO:0016301">
    <property type="term" value="F:kinase activity"/>
    <property type="evidence" value="ECO:0007669"/>
    <property type="project" value="UniProtKB-KW"/>
</dbReference>
<keyword evidence="3" id="KW-1185">Reference proteome</keyword>
<feature type="compositionally biased region" description="Basic and acidic residues" evidence="1">
    <location>
        <begin position="31"/>
        <end position="43"/>
    </location>
</feature>
<feature type="non-terminal residue" evidence="2">
    <location>
        <position position="129"/>
    </location>
</feature>